<protein>
    <submittedName>
        <fullName evidence="2">Uncharacterized protein</fullName>
    </submittedName>
</protein>
<dbReference type="Proteomes" id="UP001283361">
    <property type="component" value="Unassembled WGS sequence"/>
</dbReference>
<gene>
    <name evidence="2" type="ORF">RRG08_055384</name>
</gene>
<evidence type="ECO:0000256" key="1">
    <source>
        <dbReference type="SAM" id="MobiDB-lite"/>
    </source>
</evidence>
<dbReference type="AlphaFoldDB" id="A0AAE1E2Q9"/>
<feature type="region of interest" description="Disordered" evidence="1">
    <location>
        <begin position="1"/>
        <end position="129"/>
    </location>
</feature>
<name>A0AAE1E2Q9_9GAST</name>
<keyword evidence="3" id="KW-1185">Reference proteome</keyword>
<reference evidence="2" key="1">
    <citation type="journal article" date="2023" name="G3 (Bethesda)">
        <title>A reference genome for the long-term kleptoplast-retaining sea slug Elysia crispata morphotype clarki.</title>
        <authorList>
            <person name="Eastman K.E."/>
            <person name="Pendleton A.L."/>
            <person name="Shaikh M.A."/>
            <person name="Suttiyut T."/>
            <person name="Ogas R."/>
            <person name="Tomko P."/>
            <person name="Gavelis G."/>
            <person name="Widhalm J.R."/>
            <person name="Wisecaver J.H."/>
        </authorList>
    </citation>
    <scope>NUCLEOTIDE SEQUENCE</scope>
    <source>
        <strain evidence="2">ECLA1</strain>
    </source>
</reference>
<evidence type="ECO:0000313" key="3">
    <source>
        <dbReference type="Proteomes" id="UP001283361"/>
    </source>
</evidence>
<feature type="compositionally biased region" description="Pro residues" evidence="1">
    <location>
        <begin position="30"/>
        <end position="52"/>
    </location>
</feature>
<sequence length="129" mass="14889">MLHIMRPRHEDFLARRPVGYLGSPPRTQTEPPPPPSPPLQLELPPQPHPRPSPQLQSQPQPQTQPQVQSQPPHVQAGLQDLQEMRIQPNPHLTVPAWTSNKRQWPHSERESNWREWGWVGDTEREEGGD</sequence>
<proteinExistence type="predicted"/>
<feature type="compositionally biased region" description="Low complexity" evidence="1">
    <location>
        <begin position="53"/>
        <end position="75"/>
    </location>
</feature>
<dbReference type="EMBL" id="JAWDGP010001389">
    <property type="protein sequence ID" value="KAK3792121.1"/>
    <property type="molecule type" value="Genomic_DNA"/>
</dbReference>
<evidence type="ECO:0000313" key="2">
    <source>
        <dbReference type="EMBL" id="KAK3792121.1"/>
    </source>
</evidence>
<organism evidence="2 3">
    <name type="scientific">Elysia crispata</name>
    <name type="common">lettuce slug</name>
    <dbReference type="NCBI Taxonomy" id="231223"/>
    <lineage>
        <taxon>Eukaryota</taxon>
        <taxon>Metazoa</taxon>
        <taxon>Spiralia</taxon>
        <taxon>Lophotrochozoa</taxon>
        <taxon>Mollusca</taxon>
        <taxon>Gastropoda</taxon>
        <taxon>Heterobranchia</taxon>
        <taxon>Euthyneura</taxon>
        <taxon>Panpulmonata</taxon>
        <taxon>Sacoglossa</taxon>
        <taxon>Placobranchoidea</taxon>
        <taxon>Plakobranchidae</taxon>
        <taxon>Elysia</taxon>
    </lineage>
</organism>
<accession>A0AAE1E2Q9</accession>
<comment type="caution">
    <text evidence="2">The sequence shown here is derived from an EMBL/GenBank/DDBJ whole genome shotgun (WGS) entry which is preliminary data.</text>
</comment>